<reference evidence="2 3" key="1">
    <citation type="journal article" date="2015" name="Genome Announc.">
        <title>Expanding the biotechnology potential of lactobacilli through comparative genomics of 213 strains and associated genera.</title>
        <authorList>
            <person name="Sun Z."/>
            <person name="Harris H.M."/>
            <person name="McCann A."/>
            <person name="Guo C."/>
            <person name="Argimon S."/>
            <person name="Zhang W."/>
            <person name="Yang X."/>
            <person name="Jeffery I.B."/>
            <person name="Cooney J.C."/>
            <person name="Kagawa T.F."/>
            <person name="Liu W."/>
            <person name="Song Y."/>
            <person name="Salvetti E."/>
            <person name="Wrobel A."/>
            <person name="Rasinkangas P."/>
            <person name="Parkhill J."/>
            <person name="Rea M.C."/>
            <person name="O'Sullivan O."/>
            <person name="Ritari J."/>
            <person name="Douillard F.P."/>
            <person name="Paul Ross R."/>
            <person name="Yang R."/>
            <person name="Briner A.E."/>
            <person name="Felis G.E."/>
            <person name="de Vos W.M."/>
            <person name="Barrangou R."/>
            <person name="Klaenhammer T.R."/>
            <person name="Caufield P.W."/>
            <person name="Cui Y."/>
            <person name="Zhang H."/>
            <person name="O'Toole P.W."/>
        </authorList>
    </citation>
    <scope>NUCLEOTIDE SEQUENCE [LARGE SCALE GENOMIC DNA]</scope>
    <source>
        <strain evidence="2 3">DSM 24301</strain>
    </source>
</reference>
<keyword evidence="1" id="KW-1133">Transmembrane helix</keyword>
<dbReference type="Proteomes" id="UP000050969">
    <property type="component" value="Unassembled WGS sequence"/>
</dbReference>
<evidence type="ECO:0000313" key="3">
    <source>
        <dbReference type="Proteomes" id="UP000050969"/>
    </source>
</evidence>
<sequence>MGVMKADPNTRLKQIYLWLAVVVLIGVIGFVGWTWGHEGQLNSNLWTMMVGALAIVGHSAWLHHHIVRGK</sequence>
<comment type="caution">
    <text evidence="2">The sequence shown here is derived from an EMBL/GenBank/DDBJ whole genome shotgun (WGS) entry which is preliminary data.</text>
</comment>
<keyword evidence="1" id="KW-0472">Membrane</keyword>
<protein>
    <submittedName>
        <fullName evidence="2">Uncharacterized protein</fullName>
    </submittedName>
</protein>
<gene>
    <name evidence="2" type="ORF">IV56_GL001137</name>
</gene>
<name>A0A0R2MRZ6_9LACO</name>
<evidence type="ECO:0000313" key="2">
    <source>
        <dbReference type="EMBL" id="KRO16356.1"/>
    </source>
</evidence>
<feature type="transmembrane region" description="Helical" evidence="1">
    <location>
        <begin position="45"/>
        <end position="62"/>
    </location>
</feature>
<accession>A0A0R2MRZ6</accession>
<dbReference type="PATRIC" id="fig|1293598.4.peg.1200"/>
<keyword evidence="1" id="KW-0812">Transmembrane</keyword>
<keyword evidence="3" id="KW-1185">Reference proteome</keyword>
<dbReference type="AlphaFoldDB" id="A0A0R2MRZ6"/>
<organism evidence="2 3">
    <name type="scientific">Lacticaseibacillus saniviri JCM 17471 = DSM 24301</name>
    <dbReference type="NCBI Taxonomy" id="1293598"/>
    <lineage>
        <taxon>Bacteria</taxon>
        <taxon>Bacillati</taxon>
        <taxon>Bacillota</taxon>
        <taxon>Bacilli</taxon>
        <taxon>Lactobacillales</taxon>
        <taxon>Lactobacillaceae</taxon>
        <taxon>Lacticaseibacillus</taxon>
    </lineage>
</organism>
<dbReference type="EMBL" id="JQCE01000038">
    <property type="protein sequence ID" value="KRO16356.1"/>
    <property type="molecule type" value="Genomic_DNA"/>
</dbReference>
<feature type="transmembrane region" description="Helical" evidence="1">
    <location>
        <begin position="15"/>
        <end position="33"/>
    </location>
</feature>
<evidence type="ECO:0000256" key="1">
    <source>
        <dbReference type="SAM" id="Phobius"/>
    </source>
</evidence>
<proteinExistence type="predicted"/>